<dbReference type="AlphaFoldDB" id="A0A7C9N6Y1"/>
<keyword evidence="3" id="KW-1185">Reference proteome</keyword>
<protein>
    <submittedName>
        <fullName evidence="2">Uncharacterized protein</fullName>
    </submittedName>
</protein>
<dbReference type="EMBL" id="WXEW01000003">
    <property type="protein sequence ID" value="NAS22633.1"/>
    <property type="molecule type" value="Genomic_DNA"/>
</dbReference>
<accession>A0A7C9N6Y1</accession>
<proteinExistence type="predicted"/>
<feature type="transmembrane region" description="Helical" evidence="1">
    <location>
        <begin position="197"/>
        <end position="218"/>
    </location>
</feature>
<feature type="transmembrane region" description="Helical" evidence="1">
    <location>
        <begin position="301"/>
        <end position="324"/>
    </location>
</feature>
<feature type="transmembrane region" description="Helical" evidence="1">
    <location>
        <begin position="271"/>
        <end position="289"/>
    </location>
</feature>
<feature type="transmembrane region" description="Helical" evidence="1">
    <location>
        <begin position="77"/>
        <end position="95"/>
    </location>
</feature>
<feature type="transmembrane region" description="Helical" evidence="1">
    <location>
        <begin position="167"/>
        <end position="185"/>
    </location>
</feature>
<evidence type="ECO:0000313" key="3">
    <source>
        <dbReference type="Proteomes" id="UP000479526"/>
    </source>
</evidence>
<keyword evidence="1" id="KW-0472">Membrane</keyword>
<gene>
    <name evidence="2" type="ORF">GT755_13155</name>
</gene>
<reference evidence="2 3" key="1">
    <citation type="submission" date="2020-01" db="EMBL/GenBank/DDBJ databases">
        <title>Herbidospora sp. NEAU-GS84 nov., a novel actinomycete isolated from soil.</title>
        <authorList>
            <person name="Han L."/>
        </authorList>
    </citation>
    <scope>NUCLEOTIDE SEQUENCE [LARGE SCALE GENOMIC DNA]</scope>
    <source>
        <strain evidence="2 3">NEAU-GS84</strain>
    </source>
</reference>
<sequence length="346" mass="37171">MTTLEDRYRRVLRLLPAAYRAEREEEMVSAFLDGAGPDDENARPRWPEIAGVAALAVRIRLGGATPRSAAWGRTVRLTALIGLAFQATMSCVYLAQTLGVYGLLPLPFDETPIGDPASADRLWHVTRDLSSLLWIAAYVALVRGRPRVAKATAALGLTVYVLSGTEAAESFVLVVATLALLAGYHRDAPAHRHPGRLAALPLVAGAAVFLVMMMSTWAMTASSRSPEWPGTWVWVWSWLPPSGLFCLALLVACAVCLAAHLTGPRWRSPSVPLALAILTVPVTLARLSYLNPGSDQATDTMNAVTVAQAVALVLTGTILTVIGTRTLPARRTQRKPAIDVDDQRPA</sequence>
<organism evidence="2 3">
    <name type="scientific">Herbidospora solisilvae</name>
    <dbReference type="NCBI Taxonomy" id="2696284"/>
    <lineage>
        <taxon>Bacteria</taxon>
        <taxon>Bacillati</taxon>
        <taxon>Actinomycetota</taxon>
        <taxon>Actinomycetes</taxon>
        <taxon>Streptosporangiales</taxon>
        <taxon>Streptosporangiaceae</taxon>
        <taxon>Herbidospora</taxon>
    </lineage>
</organism>
<feature type="transmembrane region" description="Helical" evidence="1">
    <location>
        <begin position="238"/>
        <end position="259"/>
    </location>
</feature>
<name>A0A7C9N6Y1_9ACTN</name>
<dbReference type="RefSeq" id="WP_161479952.1">
    <property type="nucleotide sequence ID" value="NZ_WXEW01000003.1"/>
</dbReference>
<comment type="caution">
    <text evidence="2">The sequence shown here is derived from an EMBL/GenBank/DDBJ whole genome shotgun (WGS) entry which is preliminary data.</text>
</comment>
<dbReference type="Proteomes" id="UP000479526">
    <property type="component" value="Unassembled WGS sequence"/>
</dbReference>
<evidence type="ECO:0000313" key="2">
    <source>
        <dbReference type="EMBL" id="NAS22633.1"/>
    </source>
</evidence>
<evidence type="ECO:0000256" key="1">
    <source>
        <dbReference type="SAM" id="Phobius"/>
    </source>
</evidence>
<keyword evidence="1" id="KW-0812">Transmembrane</keyword>
<keyword evidence="1" id="KW-1133">Transmembrane helix</keyword>